<evidence type="ECO:0000256" key="3">
    <source>
        <dbReference type="ARBA" id="ARBA00023136"/>
    </source>
</evidence>
<comment type="caution">
    <text evidence="4">The sequence shown here is derived from an EMBL/GenBank/DDBJ whole genome shotgun (WGS) entry which is preliminary data.</text>
</comment>
<accession>A0ABV6YZZ9</accession>
<evidence type="ECO:0000256" key="2">
    <source>
        <dbReference type="ARBA" id="ARBA00022475"/>
    </source>
</evidence>
<evidence type="ECO:0000313" key="5">
    <source>
        <dbReference type="Proteomes" id="UP001594351"/>
    </source>
</evidence>
<proteinExistence type="predicted"/>
<keyword evidence="3" id="KW-0472">Membrane</keyword>
<protein>
    <submittedName>
        <fullName evidence="4">SdiA-regulated domain-containing protein</fullName>
    </submittedName>
</protein>
<organism evidence="4 5">
    <name type="scientific">candidate division CSSED10-310 bacterium</name>
    <dbReference type="NCBI Taxonomy" id="2855610"/>
    <lineage>
        <taxon>Bacteria</taxon>
        <taxon>Bacteria division CSSED10-310</taxon>
    </lineage>
</organism>
<evidence type="ECO:0000256" key="1">
    <source>
        <dbReference type="ARBA" id="ARBA00004236"/>
    </source>
</evidence>
<dbReference type="EMBL" id="JBHPBY010000223">
    <property type="protein sequence ID" value="MFC1851769.1"/>
    <property type="molecule type" value="Genomic_DNA"/>
</dbReference>
<name>A0ABV6YZZ9_UNCC1</name>
<reference evidence="4 5" key="1">
    <citation type="submission" date="2024-09" db="EMBL/GenBank/DDBJ databases">
        <title>Laminarin stimulates single cell rates of sulfate reduction while oxygen inhibits transcriptomic activity in coastal marine sediment.</title>
        <authorList>
            <person name="Lindsay M."/>
            <person name="Orcutt B."/>
            <person name="Emerson D."/>
            <person name="Stepanauskas R."/>
            <person name="D'Angelo T."/>
        </authorList>
    </citation>
    <scope>NUCLEOTIDE SEQUENCE [LARGE SCALE GENOMIC DNA]</scope>
    <source>
        <strain evidence="4">SAG AM-311-K15</strain>
    </source>
</reference>
<evidence type="ECO:0000313" key="4">
    <source>
        <dbReference type="EMBL" id="MFC1851769.1"/>
    </source>
</evidence>
<keyword evidence="2" id="KW-1003">Cell membrane</keyword>
<dbReference type="Proteomes" id="UP001594351">
    <property type="component" value="Unassembled WGS sequence"/>
</dbReference>
<sequence length="290" mass="32611">MRDVVGKRHHLILIFLSLIVCLAASYQQGECLSSNPMKIIFPYSWFGNIDESNFREPSGIVFHPHRATLFVVGNRGDIGEFTKKGALIKHKHLMDADFEGITVNPTTGLLYVAVEGDAKIIEVGPDDFSVRREFLIRRNFRGNMLLKPGGQGINAITFVPDSSLPQGGTFYLANQAFKYDTTDDPSVIFEVSLPLKTLTQDRSKPYEVNIKRVFNIHVIDISALHYDSLLDVIYVVSDATNTFFKMMRNGKLVISYAFPGDNQEGITLDDEGYLYIAQDSGGIIKLKWHR</sequence>
<keyword evidence="5" id="KW-1185">Reference proteome</keyword>
<dbReference type="InterPro" id="IPR009722">
    <property type="entry name" value="YjiK/CarP"/>
</dbReference>
<gene>
    <name evidence="4" type="ORF">ACFL27_16380</name>
</gene>
<dbReference type="SUPFAM" id="SSF63825">
    <property type="entry name" value="YWTD domain"/>
    <property type="match status" value="1"/>
</dbReference>
<comment type="subcellular location">
    <subcellularLocation>
        <location evidence="1">Cell membrane</location>
    </subcellularLocation>
</comment>
<dbReference type="Pfam" id="PF06977">
    <property type="entry name" value="SdiA-regulated"/>
    <property type="match status" value="1"/>
</dbReference>